<feature type="region of interest" description="Disordered" evidence="1">
    <location>
        <begin position="213"/>
        <end position="232"/>
    </location>
</feature>
<dbReference type="Proteomes" id="UP000199012">
    <property type="component" value="Unassembled WGS sequence"/>
</dbReference>
<dbReference type="STRING" id="988821.SAMN05421867_10753"/>
<gene>
    <name evidence="2" type="ORF">SAMN05421867_10753</name>
</gene>
<keyword evidence="3" id="KW-1185">Reference proteome</keyword>
<reference evidence="2 3" key="1">
    <citation type="submission" date="2016-10" db="EMBL/GenBank/DDBJ databases">
        <authorList>
            <person name="de Groot N.N."/>
        </authorList>
    </citation>
    <scope>NUCLEOTIDE SEQUENCE [LARGE SCALE GENOMIC DNA]</scope>
    <source>
        <strain evidence="2 3">CGMCC 4.6945</strain>
    </source>
</reference>
<dbReference type="AlphaFoldDB" id="A0A1I0YCL6"/>
<feature type="compositionally biased region" description="Pro residues" evidence="1">
    <location>
        <begin position="215"/>
        <end position="226"/>
    </location>
</feature>
<dbReference type="EMBL" id="FOKA01000007">
    <property type="protein sequence ID" value="SFB10932.1"/>
    <property type="molecule type" value="Genomic_DNA"/>
</dbReference>
<evidence type="ECO:0000313" key="2">
    <source>
        <dbReference type="EMBL" id="SFB10932.1"/>
    </source>
</evidence>
<proteinExistence type="predicted"/>
<protein>
    <submittedName>
        <fullName evidence="2">Uncharacterized protein</fullName>
    </submittedName>
</protein>
<organism evidence="2 3">
    <name type="scientific">Cellulomonas marina</name>
    <dbReference type="NCBI Taxonomy" id="988821"/>
    <lineage>
        <taxon>Bacteria</taxon>
        <taxon>Bacillati</taxon>
        <taxon>Actinomycetota</taxon>
        <taxon>Actinomycetes</taxon>
        <taxon>Micrococcales</taxon>
        <taxon>Cellulomonadaceae</taxon>
        <taxon>Cellulomonas</taxon>
    </lineage>
</organism>
<name>A0A1I0YCL6_9CELL</name>
<accession>A0A1I0YCL6</accession>
<evidence type="ECO:0000313" key="3">
    <source>
        <dbReference type="Proteomes" id="UP000199012"/>
    </source>
</evidence>
<evidence type="ECO:0000256" key="1">
    <source>
        <dbReference type="SAM" id="MobiDB-lite"/>
    </source>
</evidence>
<sequence length="391" mass="41520">MSQVLPVPESLLPRLPADDPEVRSRHLLAVPDGVGIDEVETLAASRFVGSGWSAVPEPARGRRPLTTALRVVGPRTLPVRALRLGRSSRLVGPYRLEPAAGVILGLPEDMTVAWVVHAPRERGGPPGPGGDREGLRRAFPTAAPVREEERVLRWLVDAARRLTGAVRTAEEEDAGGVVLVPDPDAAVDLTVLTSVWVEPDDLRRLVDATVTAPLVEPPTGPPPPSPVAERAGRRGRRVAASAVPDLAALRAALEEHGVTDAERRHRLLADARDLDAAVLADPPPPTGHGVVVDLDVDGVVAVEVSVREDPPLLVRDLPWAQGEVVAYRVRWEPPDVAELGLERTSREHRGSRSRATGAVGALALAVLDVVGGEIVDEADFVVDPADVVAVP</sequence>